<proteinExistence type="predicted"/>
<dbReference type="InterPro" id="IPR021202">
    <property type="entry name" value="Rv3654c-like"/>
</dbReference>
<keyword evidence="1" id="KW-0812">Transmembrane</keyword>
<keyword evidence="1" id="KW-0472">Membrane</keyword>
<dbReference type="Proteomes" id="UP000271469">
    <property type="component" value="Chromosome"/>
</dbReference>
<reference evidence="3 4" key="1">
    <citation type="submission" date="2018-11" db="EMBL/GenBank/DDBJ databases">
        <title>Gordonia insulae sp. nov., isolated from an island soil.</title>
        <authorList>
            <person name="Kim Y.S."/>
            <person name="Kim S.B."/>
        </authorList>
    </citation>
    <scope>NUCLEOTIDE SEQUENCE [LARGE SCALE GENOMIC DNA]</scope>
    <source>
        <strain evidence="3 4">MMS17-SY073</strain>
    </source>
</reference>
<name>A0A3G8JSB8_9ACTN</name>
<keyword evidence="4" id="KW-1185">Reference proteome</keyword>
<dbReference type="EMBL" id="CP033972">
    <property type="protein sequence ID" value="AZG47449.1"/>
    <property type="molecule type" value="Genomic_DNA"/>
</dbReference>
<sequence>MRAKLRCCDDRGFATILGAFVIAAIAAVSVVMLYVGAAVLARHRAQSAADLAALAAAQDHVVAEPDPCATARQVADAQQVRARIDGCAVDGVDVVLTVEVPVELGPFGVHVAKASARAGPVD</sequence>
<evidence type="ECO:0000313" key="4">
    <source>
        <dbReference type="Proteomes" id="UP000271469"/>
    </source>
</evidence>
<organism evidence="3 4">
    <name type="scientific">Gordonia insulae</name>
    <dbReference type="NCBI Taxonomy" id="2420509"/>
    <lineage>
        <taxon>Bacteria</taxon>
        <taxon>Bacillati</taxon>
        <taxon>Actinomycetota</taxon>
        <taxon>Actinomycetes</taxon>
        <taxon>Mycobacteriales</taxon>
        <taxon>Gordoniaceae</taxon>
        <taxon>Gordonia</taxon>
    </lineage>
</organism>
<dbReference type="AlphaFoldDB" id="A0A3G8JSB8"/>
<evidence type="ECO:0000259" key="2">
    <source>
        <dbReference type="Pfam" id="PF13400"/>
    </source>
</evidence>
<dbReference type="InterPro" id="IPR028087">
    <property type="entry name" value="Tad_N"/>
</dbReference>
<gene>
    <name evidence="3" type="ORF">D7316_04059</name>
</gene>
<feature type="domain" description="Putative Flp pilus-assembly TadG-like N-terminal" evidence="2">
    <location>
        <begin position="12"/>
        <end position="59"/>
    </location>
</feature>
<evidence type="ECO:0000313" key="3">
    <source>
        <dbReference type="EMBL" id="AZG47449.1"/>
    </source>
</evidence>
<keyword evidence="1" id="KW-1133">Transmembrane helix</keyword>
<dbReference type="RefSeq" id="WP_124711459.1">
    <property type="nucleotide sequence ID" value="NZ_CP033972.1"/>
</dbReference>
<protein>
    <recommendedName>
        <fullName evidence="2">Putative Flp pilus-assembly TadG-like N-terminal domain-containing protein</fullName>
    </recommendedName>
</protein>
<dbReference type="KEGG" id="gom:D7316_04059"/>
<dbReference type="NCBIfam" id="TIGR03816">
    <property type="entry name" value="tadE_like_DECH"/>
    <property type="match status" value="1"/>
</dbReference>
<dbReference type="Pfam" id="PF13400">
    <property type="entry name" value="Tad"/>
    <property type="match status" value="1"/>
</dbReference>
<feature type="transmembrane region" description="Helical" evidence="1">
    <location>
        <begin position="12"/>
        <end position="37"/>
    </location>
</feature>
<accession>A0A3G8JSB8</accession>
<evidence type="ECO:0000256" key="1">
    <source>
        <dbReference type="SAM" id="Phobius"/>
    </source>
</evidence>